<gene>
    <name evidence="1" type="ORF">AVEN_172499_1</name>
</gene>
<dbReference type="Proteomes" id="UP000499080">
    <property type="component" value="Unassembled WGS sequence"/>
</dbReference>
<organism evidence="1 2">
    <name type="scientific">Araneus ventricosus</name>
    <name type="common">Orbweaver spider</name>
    <name type="synonym">Epeira ventricosa</name>
    <dbReference type="NCBI Taxonomy" id="182803"/>
    <lineage>
        <taxon>Eukaryota</taxon>
        <taxon>Metazoa</taxon>
        <taxon>Ecdysozoa</taxon>
        <taxon>Arthropoda</taxon>
        <taxon>Chelicerata</taxon>
        <taxon>Arachnida</taxon>
        <taxon>Araneae</taxon>
        <taxon>Araneomorphae</taxon>
        <taxon>Entelegynae</taxon>
        <taxon>Araneoidea</taxon>
        <taxon>Araneidae</taxon>
        <taxon>Araneus</taxon>
    </lineage>
</organism>
<reference evidence="1 2" key="1">
    <citation type="journal article" date="2019" name="Sci. Rep.">
        <title>Orb-weaving spider Araneus ventricosus genome elucidates the spidroin gene catalogue.</title>
        <authorList>
            <person name="Kono N."/>
            <person name="Nakamura H."/>
            <person name="Ohtoshi R."/>
            <person name="Moran D.A.P."/>
            <person name="Shinohara A."/>
            <person name="Yoshida Y."/>
            <person name="Fujiwara M."/>
            <person name="Mori M."/>
            <person name="Tomita M."/>
            <person name="Arakawa K."/>
        </authorList>
    </citation>
    <scope>NUCLEOTIDE SEQUENCE [LARGE SCALE GENOMIC DNA]</scope>
</reference>
<evidence type="ECO:0000313" key="2">
    <source>
        <dbReference type="Proteomes" id="UP000499080"/>
    </source>
</evidence>
<comment type="caution">
    <text evidence="1">The sequence shown here is derived from an EMBL/GenBank/DDBJ whole genome shotgun (WGS) entry which is preliminary data.</text>
</comment>
<dbReference type="EMBL" id="BGPR01000415">
    <property type="protein sequence ID" value="GBM19029.1"/>
    <property type="molecule type" value="Genomic_DNA"/>
</dbReference>
<name>A0A4Y2DSA1_ARAVE</name>
<sequence>MVPTVYLERENSLTSFRLLILPMLNLRDVNNSSDIHGIELKKVKGCVCDTCTSSLSSFVGQRKTGAHSLLEYKGRRLSDNRSFVDPAIVTLSDGLKMTITEWSLLIRFFFEVVLPGDRGAHLSAA</sequence>
<dbReference type="AlphaFoldDB" id="A0A4Y2DSA1"/>
<protein>
    <submittedName>
        <fullName evidence="1">Uncharacterized protein</fullName>
    </submittedName>
</protein>
<proteinExistence type="predicted"/>
<keyword evidence="2" id="KW-1185">Reference proteome</keyword>
<accession>A0A4Y2DSA1</accession>
<evidence type="ECO:0000313" key="1">
    <source>
        <dbReference type="EMBL" id="GBM19029.1"/>
    </source>
</evidence>